<name>A0A2G8L933_STIJA</name>
<keyword evidence="6" id="KW-0408">Iron</keyword>
<feature type="active site" evidence="8">
    <location>
        <position position="110"/>
    </location>
</feature>
<dbReference type="STRING" id="307972.A0A2G8L933"/>
<keyword evidence="4" id="KW-0479">Metal-binding</keyword>
<dbReference type="GO" id="GO:0042744">
    <property type="term" value="P:hydrogen peroxide catabolic process"/>
    <property type="evidence" value="ECO:0007669"/>
    <property type="project" value="UniProtKB-KW"/>
</dbReference>
<dbReference type="GO" id="GO:0046872">
    <property type="term" value="F:metal ion binding"/>
    <property type="evidence" value="ECO:0007669"/>
    <property type="project" value="UniProtKB-KW"/>
</dbReference>
<evidence type="ECO:0000313" key="10">
    <source>
        <dbReference type="EMBL" id="PIK56778.1"/>
    </source>
</evidence>
<dbReference type="PRINTS" id="PR00067">
    <property type="entry name" value="CATALASE"/>
</dbReference>
<dbReference type="PANTHER" id="PTHR11465:SF9">
    <property type="entry name" value="CATALASE"/>
    <property type="match status" value="1"/>
</dbReference>
<dbReference type="GO" id="GO:0005777">
    <property type="term" value="C:peroxisome"/>
    <property type="evidence" value="ECO:0007669"/>
    <property type="project" value="TreeGrafter"/>
</dbReference>
<comment type="caution">
    <text evidence="10">The sequence shown here is derived from an EMBL/GenBank/DDBJ whole genome shotgun (WGS) entry which is preliminary data.</text>
</comment>
<protein>
    <submittedName>
        <fullName evidence="10">Catalase</fullName>
    </submittedName>
</protein>
<dbReference type="Pfam" id="PF00199">
    <property type="entry name" value="Catalase"/>
    <property type="match status" value="1"/>
</dbReference>
<dbReference type="PROSITE" id="PS51402">
    <property type="entry name" value="CATALASE_3"/>
    <property type="match status" value="1"/>
</dbReference>
<keyword evidence="3" id="KW-0349">Heme</keyword>
<evidence type="ECO:0000256" key="8">
    <source>
        <dbReference type="PIRSR" id="PIRSR038928-1"/>
    </source>
</evidence>
<evidence type="ECO:0000256" key="3">
    <source>
        <dbReference type="ARBA" id="ARBA00022617"/>
    </source>
</evidence>
<keyword evidence="2" id="KW-0575">Peroxidase</keyword>
<evidence type="ECO:0000256" key="4">
    <source>
        <dbReference type="ARBA" id="ARBA00022723"/>
    </source>
</evidence>
<dbReference type="Pfam" id="PF06628">
    <property type="entry name" value="Catalase-rel"/>
    <property type="match status" value="1"/>
</dbReference>
<dbReference type="InterPro" id="IPR011614">
    <property type="entry name" value="Catalase_core"/>
</dbReference>
<evidence type="ECO:0000256" key="7">
    <source>
        <dbReference type="ARBA" id="ARBA00023324"/>
    </source>
</evidence>
<dbReference type="InterPro" id="IPR024711">
    <property type="entry name" value="Catalase_clade1/3"/>
</dbReference>
<evidence type="ECO:0000256" key="5">
    <source>
        <dbReference type="ARBA" id="ARBA00023002"/>
    </source>
</evidence>
<dbReference type="EMBL" id="MRZV01000164">
    <property type="protein sequence ID" value="PIK56778.1"/>
    <property type="molecule type" value="Genomic_DNA"/>
</dbReference>
<dbReference type="InterPro" id="IPR018028">
    <property type="entry name" value="Catalase"/>
</dbReference>
<dbReference type="OrthoDB" id="6880011at2759"/>
<dbReference type="Proteomes" id="UP000230750">
    <property type="component" value="Unassembled WGS sequence"/>
</dbReference>
<keyword evidence="5" id="KW-0560">Oxidoreductase</keyword>
<comment type="similarity">
    <text evidence="1">Belongs to the catalase family.</text>
</comment>
<organism evidence="10 11">
    <name type="scientific">Stichopus japonicus</name>
    <name type="common">Sea cucumber</name>
    <dbReference type="NCBI Taxonomy" id="307972"/>
    <lineage>
        <taxon>Eukaryota</taxon>
        <taxon>Metazoa</taxon>
        <taxon>Echinodermata</taxon>
        <taxon>Eleutherozoa</taxon>
        <taxon>Echinozoa</taxon>
        <taxon>Holothuroidea</taxon>
        <taxon>Aspidochirotacea</taxon>
        <taxon>Aspidochirotida</taxon>
        <taxon>Stichopodidae</taxon>
        <taxon>Apostichopus</taxon>
    </lineage>
</organism>
<dbReference type="PIRSF" id="PIRSF038928">
    <property type="entry name" value="Catalase_clade1-3"/>
    <property type="match status" value="1"/>
</dbReference>
<keyword evidence="11" id="KW-1185">Reference proteome</keyword>
<gene>
    <name evidence="10" type="ORF">BSL78_06309</name>
</gene>
<feature type="domain" description="Catalase core" evidence="9">
    <location>
        <begin position="12"/>
        <end position="375"/>
    </location>
</feature>
<dbReference type="GO" id="GO:0005739">
    <property type="term" value="C:mitochondrion"/>
    <property type="evidence" value="ECO:0007669"/>
    <property type="project" value="TreeGrafter"/>
</dbReference>
<evidence type="ECO:0000256" key="6">
    <source>
        <dbReference type="ARBA" id="ARBA00023004"/>
    </source>
</evidence>
<dbReference type="PANTHER" id="PTHR11465">
    <property type="entry name" value="CATALASE"/>
    <property type="match status" value="1"/>
</dbReference>
<feature type="active site" evidence="8">
    <location>
        <position position="59"/>
    </location>
</feature>
<dbReference type="AlphaFoldDB" id="A0A2G8L933"/>
<evidence type="ECO:0000313" key="11">
    <source>
        <dbReference type="Proteomes" id="UP000230750"/>
    </source>
</evidence>
<evidence type="ECO:0000259" key="9">
    <source>
        <dbReference type="SMART" id="SM01060"/>
    </source>
</evidence>
<keyword evidence="7" id="KW-0376">Hydrogen peroxide</keyword>
<proteinExistence type="inferred from homology"/>
<dbReference type="InterPro" id="IPR020835">
    <property type="entry name" value="Catalase_sf"/>
</dbReference>
<dbReference type="GO" id="GO:0042542">
    <property type="term" value="P:response to hydrogen peroxide"/>
    <property type="evidence" value="ECO:0007669"/>
    <property type="project" value="TreeGrafter"/>
</dbReference>
<accession>A0A2G8L933</accession>
<dbReference type="Gene3D" id="2.40.180.10">
    <property type="entry name" value="Catalase core domain"/>
    <property type="match status" value="1"/>
</dbReference>
<evidence type="ECO:0000256" key="1">
    <source>
        <dbReference type="ARBA" id="ARBA00005329"/>
    </source>
</evidence>
<dbReference type="InterPro" id="IPR010582">
    <property type="entry name" value="Catalase_immune_responsive"/>
</dbReference>
<dbReference type="SMART" id="SM01060">
    <property type="entry name" value="Catalase"/>
    <property type="match status" value="1"/>
</dbReference>
<dbReference type="GO" id="GO:0020037">
    <property type="term" value="F:heme binding"/>
    <property type="evidence" value="ECO:0007669"/>
    <property type="project" value="InterPro"/>
</dbReference>
<dbReference type="SUPFAM" id="SSF56634">
    <property type="entry name" value="Heme-dependent catalase-like"/>
    <property type="match status" value="1"/>
</dbReference>
<dbReference type="GO" id="GO:0004096">
    <property type="term" value="F:catalase activity"/>
    <property type="evidence" value="ECO:0007669"/>
    <property type="project" value="UniProtKB-EC"/>
</dbReference>
<sequence>MEACDTTTDRLTTSSGCPIDDKLAVQTVGERGPMLIQDFTFLDEMAHFGQERIPERVVHAKGAGAFGYFEVTHDITQYTKASLFNKIGKKTPLGIRFSTVEDGNWDLVGNNTPIFFIRDPIFFPSFIHTQKRNPVTHLKDANMFWDFISLRPESTHQVSFLFSDRGTPDGYRHMNGYGSHTFKLVNAQGEAVYCKFHMKTDQGIKNMSGERAGEVASSDPDYAIRDLYNAIADGNFPSWSFYLQVMTFDQAEKFRFNPFDLTKVWSQKEYLSSLSVKMVLNRNPTKLLCRGGADRIQSRPYGPRHRAVPRQDVAGTSVLLLRHSSPPAGNKLSTTAVNCPMSARPNNYQRDGPACATDNQTGAPNYFPNSFNGPSDDQVRPVPDSLLGDVRRYRTDDDDNYSQPGVFWREVLTDEDRAALVKNMAGHLKDAVPFIQDRVIKNWSQADSDWGARLRKAVDAFKSVSTPSYLCMPGVEGRKGKEDKKEE</sequence>
<reference evidence="10 11" key="1">
    <citation type="journal article" date="2017" name="PLoS Biol.">
        <title>The sea cucumber genome provides insights into morphological evolution and visceral regeneration.</title>
        <authorList>
            <person name="Zhang X."/>
            <person name="Sun L."/>
            <person name="Yuan J."/>
            <person name="Sun Y."/>
            <person name="Gao Y."/>
            <person name="Zhang L."/>
            <person name="Li S."/>
            <person name="Dai H."/>
            <person name="Hamel J.F."/>
            <person name="Liu C."/>
            <person name="Yu Y."/>
            <person name="Liu S."/>
            <person name="Lin W."/>
            <person name="Guo K."/>
            <person name="Jin S."/>
            <person name="Xu P."/>
            <person name="Storey K.B."/>
            <person name="Huan P."/>
            <person name="Zhang T."/>
            <person name="Zhou Y."/>
            <person name="Zhang J."/>
            <person name="Lin C."/>
            <person name="Li X."/>
            <person name="Xing L."/>
            <person name="Huo D."/>
            <person name="Sun M."/>
            <person name="Wang L."/>
            <person name="Mercier A."/>
            <person name="Li F."/>
            <person name="Yang H."/>
            <person name="Xiang J."/>
        </authorList>
    </citation>
    <scope>NUCLEOTIDE SEQUENCE [LARGE SCALE GENOMIC DNA]</scope>
    <source>
        <strain evidence="10">Shaxun</strain>
        <tissue evidence="10">Muscle</tissue>
    </source>
</reference>
<evidence type="ECO:0000256" key="2">
    <source>
        <dbReference type="ARBA" id="ARBA00022559"/>
    </source>
</evidence>